<accession>A0ABY1Q0J4</accession>
<reference evidence="5 6" key="1">
    <citation type="submission" date="2017-05" db="EMBL/GenBank/DDBJ databases">
        <authorList>
            <person name="Varghese N."/>
            <person name="Submissions S."/>
        </authorList>
    </citation>
    <scope>NUCLEOTIDE SEQUENCE [LARGE SCALE GENOMIC DNA]</scope>
    <source>
        <strain evidence="5 6">DSM 26001</strain>
    </source>
</reference>
<evidence type="ECO:0000313" key="5">
    <source>
        <dbReference type="EMBL" id="SMP53099.1"/>
    </source>
</evidence>
<gene>
    <name evidence="5" type="ORF">SAMN06295970_103244</name>
</gene>
<comment type="caution">
    <text evidence="5">The sequence shown here is derived from an EMBL/GenBank/DDBJ whole genome shotgun (WGS) entry which is preliminary data.</text>
</comment>
<dbReference type="SUPFAM" id="SSF69754">
    <property type="entry name" value="Ribosome binding protein Y (YfiA homologue)"/>
    <property type="match status" value="1"/>
</dbReference>
<dbReference type="EMBL" id="FXUL01000003">
    <property type="protein sequence ID" value="SMP53099.1"/>
    <property type="molecule type" value="Genomic_DNA"/>
</dbReference>
<dbReference type="InterPro" id="IPR036567">
    <property type="entry name" value="RHF-like"/>
</dbReference>
<keyword evidence="5" id="KW-0687">Ribonucleoprotein</keyword>
<dbReference type="Proteomes" id="UP001158049">
    <property type="component" value="Unassembled WGS sequence"/>
</dbReference>
<dbReference type="PANTHER" id="PTHR33231">
    <property type="entry name" value="30S RIBOSOMAL PROTEIN"/>
    <property type="match status" value="1"/>
</dbReference>
<evidence type="ECO:0000313" key="6">
    <source>
        <dbReference type="Proteomes" id="UP001158049"/>
    </source>
</evidence>
<protein>
    <recommendedName>
        <fullName evidence="3">Ribosome hibernation promoting factor</fullName>
    </recommendedName>
</protein>
<dbReference type="InterPro" id="IPR003489">
    <property type="entry name" value="RHF/RaiA"/>
</dbReference>
<name>A0ABY1Q0J4_9BURK</name>
<comment type="subunit">
    <text evidence="2">Associates exclusively with 100S ribosomes, which are dimers of 70S ribosomes.</text>
</comment>
<keyword evidence="1" id="KW-0810">Translation regulation</keyword>
<dbReference type="RefSeq" id="WP_283441507.1">
    <property type="nucleotide sequence ID" value="NZ_FXUL01000003.1"/>
</dbReference>
<evidence type="ECO:0000256" key="4">
    <source>
        <dbReference type="SAM" id="MobiDB-lite"/>
    </source>
</evidence>
<dbReference type="GO" id="GO:0005840">
    <property type="term" value="C:ribosome"/>
    <property type="evidence" value="ECO:0007669"/>
    <property type="project" value="UniProtKB-KW"/>
</dbReference>
<dbReference type="InterPro" id="IPR050574">
    <property type="entry name" value="HPF/YfiA_ribosome-assoc"/>
</dbReference>
<dbReference type="Pfam" id="PF02482">
    <property type="entry name" value="Ribosomal_S30AE"/>
    <property type="match status" value="1"/>
</dbReference>
<dbReference type="Gene3D" id="3.30.160.100">
    <property type="entry name" value="Ribosome hibernation promotion factor-like"/>
    <property type="match status" value="1"/>
</dbReference>
<keyword evidence="6" id="KW-1185">Reference proteome</keyword>
<evidence type="ECO:0000256" key="3">
    <source>
        <dbReference type="ARBA" id="ARBA00041148"/>
    </source>
</evidence>
<dbReference type="NCBIfam" id="TIGR00741">
    <property type="entry name" value="yfiA"/>
    <property type="match status" value="1"/>
</dbReference>
<sequence length="129" mass="14603">MNLTISGHHLEVTPAIREYLQGKLERIRRHFDHVIDIAVILAVDNLPEKEKRQRAEITLRLRGKDVHVASLAQDLYAAIDILIDKLDRQVIKYKTRTQEHQHPGFKRMPGESVEGGSDIDADSVPAPAP</sequence>
<keyword evidence="5" id="KW-0689">Ribosomal protein</keyword>
<evidence type="ECO:0000256" key="1">
    <source>
        <dbReference type="ARBA" id="ARBA00022845"/>
    </source>
</evidence>
<proteinExistence type="predicted"/>
<dbReference type="PANTHER" id="PTHR33231:SF1">
    <property type="entry name" value="30S RIBOSOMAL PROTEIN"/>
    <property type="match status" value="1"/>
</dbReference>
<dbReference type="CDD" id="cd00552">
    <property type="entry name" value="RaiA"/>
    <property type="match status" value="1"/>
</dbReference>
<feature type="region of interest" description="Disordered" evidence="4">
    <location>
        <begin position="94"/>
        <end position="129"/>
    </location>
</feature>
<organism evidence="5 6">
    <name type="scientific">Noviherbaspirillum suwonense</name>
    <dbReference type="NCBI Taxonomy" id="1224511"/>
    <lineage>
        <taxon>Bacteria</taxon>
        <taxon>Pseudomonadati</taxon>
        <taxon>Pseudomonadota</taxon>
        <taxon>Betaproteobacteria</taxon>
        <taxon>Burkholderiales</taxon>
        <taxon>Oxalobacteraceae</taxon>
        <taxon>Noviherbaspirillum</taxon>
    </lineage>
</organism>
<evidence type="ECO:0000256" key="2">
    <source>
        <dbReference type="ARBA" id="ARBA00038695"/>
    </source>
</evidence>